<evidence type="ECO:0000256" key="4">
    <source>
        <dbReference type="ARBA" id="ARBA00023125"/>
    </source>
</evidence>
<feature type="compositionally biased region" description="Low complexity" evidence="6">
    <location>
        <begin position="98"/>
        <end position="108"/>
    </location>
</feature>
<dbReference type="GO" id="GO:0030170">
    <property type="term" value="F:pyridoxal phosphate binding"/>
    <property type="evidence" value="ECO:0007669"/>
    <property type="project" value="InterPro"/>
</dbReference>
<dbReference type="InterPro" id="IPR051446">
    <property type="entry name" value="HTH_trans_reg/aminotransferase"/>
</dbReference>
<dbReference type="Pfam" id="PF00392">
    <property type="entry name" value="GntR"/>
    <property type="match status" value="1"/>
</dbReference>
<organism evidence="8 9">
    <name type="scientific">Bordetella genomosp. 10</name>
    <dbReference type="NCBI Taxonomy" id="1416804"/>
    <lineage>
        <taxon>Bacteria</taxon>
        <taxon>Pseudomonadati</taxon>
        <taxon>Pseudomonadota</taxon>
        <taxon>Betaproteobacteria</taxon>
        <taxon>Burkholderiales</taxon>
        <taxon>Alcaligenaceae</taxon>
        <taxon>Bordetella</taxon>
    </lineage>
</organism>
<dbReference type="Gene3D" id="3.40.640.10">
    <property type="entry name" value="Type I PLP-dependent aspartate aminotransferase-like (Major domain)"/>
    <property type="match status" value="1"/>
</dbReference>
<dbReference type="AlphaFoldDB" id="A0A261S010"/>
<evidence type="ECO:0000256" key="2">
    <source>
        <dbReference type="ARBA" id="ARBA00022898"/>
    </source>
</evidence>
<dbReference type="InterPro" id="IPR036388">
    <property type="entry name" value="WH-like_DNA-bd_sf"/>
</dbReference>
<evidence type="ECO:0000256" key="6">
    <source>
        <dbReference type="SAM" id="MobiDB-lite"/>
    </source>
</evidence>
<evidence type="ECO:0000256" key="5">
    <source>
        <dbReference type="ARBA" id="ARBA00023163"/>
    </source>
</evidence>
<proteinExistence type="inferred from homology"/>
<dbReference type="SMART" id="SM00345">
    <property type="entry name" value="HTH_GNTR"/>
    <property type="match status" value="1"/>
</dbReference>
<dbReference type="PRINTS" id="PR00035">
    <property type="entry name" value="HTHGNTR"/>
</dbReference>
<dbReference type="PROSITE" id="PS50949">
    <property type="entry name" value="HTH_GNTR"/>
    <property type="match status" value="1"/>
</dbReference>
<dbReference type="RefSeq" id="WP_094855103.1">
    <property type="nucleotide sequence ID" value="NZ_NEVM01000005.1"/>
</dbReference>
<dbReference type="InterPro" id="IPR004839">
    <property type="entry name" value="Aminotransferase_I/II_large"/>
</dbReference>
<keyword evidence="2" id="KW-0663">Pyridoxal phosphate</keyword>
<dbReference type="EMBL" id="NEVM01000005">
    <property type="protein sequence ID" value="OZI30679.1"/>
    <property type="molecule type" value="Genomic_DNA"/>
</dbReference>
<evidence type="ECO:0000256" key="1">
    <source>
        <dbReference type="ARBA" id="ARBA00005384"/>
    </source>
</evidence>
<dbReference type="InterPro" id="IPR036390">
    <property type="entry name" value="WH_DNA-bd_sf"/>
</dbReference>
<evidence type="ECO:0000313" key="8">
    <source>
        <dbReference type="EMBL" id="OZI30679.1"/>
    </source>
</evidence>
<keyword evidence="9" id="KW-1185">Reference proteome</keyword>
<dbReference type="PANTHER" id="PTHR46577">
    <property type="entry name" value="HTH-TYPE TRANSCRIPTIONAL REGULATORY PROTEIN GABR"/>
    <property type="match status" value="1"/>
</dbReference>
<dbReference type="InterPro" id="IPR015424">
    <property type="entry name" value="PyrdxlP-dep_Trfase"/>
</dbReference>
<keyword evidence="5" id="KW-0804">Transcription</keyword>
<sequence>MTYLLSSPRGPLGLVLTRTGGIPLQRQICDQLRAAALRGRLQPGQQLPSSRELAAALGVARNTVADALAQLAMEGFLEIRQGRRPVVMALRGLEGDGAPPEDTSSATPPASPPRPSRWASALEASDWPFRVEPSTAPLAPGMADAREFPHELWARCLRAGARRADTLAAADLNRQPLRQALLAHLLRERGVRAGAHQLFFTPSAQAALDICARLVLDRGDVAWMESPGYGGARAALRNAGATLRGVEVDAEGIAPAARHWHAPGGPPKAIFVTPSHQYPTGVLMSAARRQALLDLAARAGAAILEDDYDSEFHYDGRPVAALQGLDADGRVFYVGTFAKAMTGDIRAGYAIVPESFAAPFALAQRQAGQIVAPSLQAGLAIFIERGHFSAHIRRMNRVYRERRDCLADLLRRRLGGCLQVETPPGGMQLLATFTGGQDDVAVMRRLAAAGVSCRPLSRHYVGTPARHGLFLGFAAWREEEMAVAVDRLAAALQA</sequence>
<dbReference type="Gene3D" id="1.10.10.10">
    <property type="entry name" value="Winged helix-like DNA-binding domain superfamily/Winged helix DNA-binding domain"/>
    <property type="match status" value="1"/>
</dbReference>
<dbReference type="GO" id="GO:0003700">
    <property type="term" value="F:DNA-binding transcription factor activity"/>
    <property type="evidence" value="ECO:0007669"/>
    <property type="project" value="InterPro"/>
</dbReference>
<evidence type="ECO:0000313" key="9">
    <source>
        <dbReference type="Proteomes" id="UP000216020"/>
    </source>
</evidence>
<gene>
    <name evidence="8" type="ORF">CAL29_22050</name>
</gene>
<dbReference type="InterPro" id="IPR000524">
    <property type="entry name" value="Tscrpt_reg_HTH_GntR"/>
</dbReference>
<dbReference type="GO" id="GO:0003677">
    <property type="term" value="F:DNA binding"/>
    <property type="evidence" value="ECO:0007669"/>
    <property type="project" value="UniProtKB-KW"/>
</dbReference>
<dbReference type="SUPFAM" id="SSF53383">
    <property type="entry name" value="PLP-dependent transferases"/>
    <property type="match status" value="1"/>
</dbReference>
<feature type="domain" description="HTH gntR-type" evidence="7">
    <location>
        <begin position="22"/>
        <end position="90"/>
    </location>
</feature>
<dbReference type="OrthoDB" id="3192286at2"/>
<keyword evidence="4" id="KW-0238">DNA-binding</keyword>
<dbReference type="CDD" id="cd00609">
    <property type="entry name" value="AAT_like"/>
    <property type="match status" value="1"/>
</dbReference>
<accession>A0A261S010</accession>
<dbReference type="InterPro" id="IPR015421">
    <property type="entry name" value="PyrdxlP-dep_Trfase_major"/>
</dbReference>
<reference evidence="9" key="1">
    <citation type="submission" date="2017-05" db="EMBL/GenBank/DDBJ databases">
        <title>Complete and WGS of Bordetella genogroups.</title>
        <authorList>
            <person name="Spilker T."/>
            <person name="Lipuma J."/>
        </authorList>
    </citation>
    <scope>NUCLEOTIDE SEQUENCE [LARGE SCALE GENOMIC DNA]</scope>
    <source>
        <strain evidence="9">AU16122</strain>
    </source>
</reference>
<keyword evidence="3" id="KW-0805">Transcription regulation</keyword>
<dbReference type="Pfam" id="PF00155">
    <property type="entry name" value="Aminotran_1_2"/>
    <property type="match status" value="1"/>
</dbReference>
<evidence type="ECO:0000259" key="7">
    <source>
        <dbReference type="PROSITE" id="PS50949"/>
    </source>
</evidence>
<feature type="region of interest" description="Disordered" evidence="6">
    <location>
        <begin position="92"/>
        <end position="118"/>
    </location>
</feature>
<protein>
    <recommendedName>
        <fullName evidence="7">HTH gntR-type domain-containing protein</fullName>
    </recommendedName>
</protein>
<name>A0A261S010_9BORD</name>
<dbReference type="PANTHER" id="PTHR46577:SF1">
    <property type="entry name" value="HTH-TYPE TRANSCRIPTIONAL REGULATORY PROTEIN GABR"/>
    <property type="match status" value="1"/>
</dbReference>
<dbReference type="SUPFAM" id="SSF46785">
    <property type="entry name" value="Winged helix' DNA-binding domain"/>
    <property type="match status" value="1"/>
</dbReference>
<comment type="caution">
    <text evidence="8">The sequence shown here is derived from an EMBL/GenBank/DDBJ whole genome shotgun (WGS) entry which is preliminary data.</text>
</comment>
<dbReference type="Proteomes" id="UP000216020">
    <property type="component" value="Unassembled WGS sequence"/>
</dbReference>
<dbReference type="CDD" id="cd07377">
    <property type="entry name" value="WHTH_GntR"/>
    <property type="match status" value="1"/>
</dbReference>
<comment type="similarity">
    <text evidence="1">In the C-terminal section; belongs to the class-I pyridoxal-phosphate-dependent aminotransferase family.</text>
</comment>
<evidence type="ECO:0000256" key="3">
    <source>
        <dbReference type="ARBA" id="ARBA00023015"/>
    </source>
</evidence>